<evidence type="ECO:0000256" key="2">
    <source>
        <dbReference type="ARBA" id="ARBA00023125"/>
    </source>
</evidence>
<dbReference type="Pfam" id="PF12802">
    <property type="entry name" value="MarR_2"/>
    <property type="match status" value="1"/>
</dbReference>
<dbReference type="Gene3D" id="1.10.10.10">
    <property type="entry name" value="Winged helix-like DNA-binding domain superfamily/Winged helix DNA-binding domain"/>
    <property type="match status" value="1"/>
</dbReference>
<dbReference type="InterPro" id="IPR036388">
    <property type="entry name" value="WH-like_DNA-bd_sf"/>
</dbReference>
<keyword evidence="7" id="KW-1185">Reference proteome</keyword>
<dbReference type="SUPFAM" id="SSF46785">
    <property type="entry name" value="Winged helix' DNA-binding domain"/>
    <property type="match status" value="1"/>
</dbReference>
<evidence type="ECO:0000256" key="1">
    <source>
        <dbReference type="ARBA" id="ARBA00023015"/>
    </source>
</evidence>
<feature type="domain" description="HTH marR-type" evidence="5">
    <location>
        <begin position="7"/>
        <end position="139"/>
    </location>
</feature>
<dbReference type="Proteomes" id="UP001373159">
    <property type="component" value="Unassembled WGS sequence"/>
</dbReference>
<protein>
    <submittedName>
        <fullName evidence="6">MarR family winged helix-turn-helix transcriptional regulator</fullName>
    </submittedName>
</protein>
<keyword evidence="2" id="KW-0238">DNA-binding</keyword>
<dbReference type="InterPro" id="IPR011991">
    <property type="entry name" value="ArsR-like_HTH"/>
</dbReference>
<evidence type="ECO:0000313" key="6">
    <source>
        <dbReference type="EMBL" id="MEK0306956.1"/>
    </source>
</evidence>
<dbReference type="PANTHER" id="PTHR42756:SF1">
    <property type="entry name" value="TRANSCRIPTIONAL REPRESSOR OF EMRAB OPERON"/>
    <property type="match status" value="1"/>
</dbReference>
<dbReference type="CDD" id="cd00090">
    <property type="entry name" value="HTH_ARSR"/>
    <property type="match status" value="1"/>
</dbReference>
<dbReference type="PROSITE" id="PS50995">
    <property type="entry name" value="HTH_MARR_2"/>
    <property type="match status" value="1"/>
</dbReference>
<evidence type="ECO:0000256" key="4">
    <source>
        <dbReference type="SAM" id="MobiDB-lite"/>
    </source>
</evidence>
<organism evidence="6 7">
    <name type="scientific">Bifidobacterium favimelis</name>
    <dbReference type="NCBI Taxonomy" id="3122979"/>
    <lineage>
        <taxon>Bacteria</taxon>
        <taxon>Bacillati</taxon>
        <taxon>Actinomycetota</taxon>
        <taxon>Actinomycetes</taxon>
        <taxon>Bifidobacteriales</taxon>
        <taxon>Bifidobacteriaceae</taxon>
        <taxon>Bifidobacterium</taxon>
    </lineage>
</organism>
<sequence>MSEDKKQGDYGKQIKRAANLMARSMDAYARGYGLTGSQMSIIDFLGDGRDHTQRDIEAEFDIRGSTATVILRRMEAKGLVVTRRSPDDGRQKTVSLTEGSKPIRAAAGAYIQAQREAMTDNFSRQELDTFLRVLSYFIHLNSQPGEKERQGAETTQRPSVVSGNDDEGREGR</sequence>
<proteinExistence type="predicted"/>
<evidence type="ECO:0000256" key="3">
    <source>
        <dbReference type="ARBA" id="ARBA00023163"/>
    </source>
</evidence>
<evidence type="ECO:0000259" key="5">
    <source>
        <dbReference type="PROSITE" id="PS50995"/>
    </source>
</evidence>
<dbReference type="EMBL" id="JBANBB010000001">
    <property type="protein sequence ID" value="MEK0306956.1"/>
    <property type="molecule type" value="Genomic_DNA"/>
</dbReference>
<dbReference type="PANTHER" id="PTHR42756">
    <property type="entry name" value="TRANSCRIPTIONAL REGULATOR, MARR"/>
    <property type="match status" value="1"/>
</dbReference>
<reference evidence="6 7" key="1">
    <citation type="submission" date="2024-02" db="EMBL/GenBank/DDBJ databases">
        <title>Bifidobacterium honeyensis sp. nov., isolated from the comb honey.</title>
        <authorList>
            <person name="Liu W."/>
            <person name="Li Y."/>
        </authorList>
    </citation>
    <scope>NUCLEOTIDE SEQUENCE [LARGE SCALE GENOMIC DNA]</scope>
    <source>
        <strain evidence="6 7">IMAU50988</strain>
    </source>
</reference>
<dbReference type="InterPro" id="IPR000835">
    <property type="entry name" value="HTH_MarR-typ"/>
</dbReference>
<dbReference type="InterPro" id="IPR036390">
    <property type="entry name" value="WH_DNA-bd_sf"/>
</dbReference>
<evidence type="ECO:0000313" key="7">
    <source>
        <dbReference type="Proteomes" id="UP001373159"/>
    </source>
</evidence>
<feature type="compositionally biased region" description="Polar residues" evidence="4">
    <location>
        <begin position="152"/>
        <end position="162"/>
    </location>
</feature>
<accession>A0ABU8ZNY4</accession>
<feature type="region of interest" description="Disordered" evidence="4">
    <location>
        <begin position="142"/>
        <end position="172"/>
    </location>
</feature>
<name>A0ABU8ZNY4_9BIFI</name>
<comment type="caution">
    <text evidence="6">The sequence shown here is derived from an EMBL/GenBank/DDBJ whole genome shotgun (WGS) entry which is preliminary data.</text>
</comment>
<dbReference type="SMART" id="SM00347">
    <property type="entry name" value="HTH_MARR"/>
    <property type="match status" value="1"/>
</dbReference>
<keyword evidence="3" id="KW-0804">Transcription</keyword>
<gene>
    <name evidence="6" type="ORF">V8P97_05715</name>
</gene>
<dbReference type="RefSeq" id="WP_340469526.1">
    <property type="nucleotide sequence ID" value="NZ_JBANBB010000001.1"/>
</dbReference>
<keyword evidence="1" id="KW-0805">Transcription regulation</keyword>